<evidence type="ECO:0000313" key="4">
    <source>
        <dbReference type="Proteomes" id="UP001141253"/>
    </source>
</evidence>
<sequence>MNGVTCSSRPYPINSASGEIDCDRPNYSSYSEPSAYADEALETEYNSYAHPKLPPGFTYGGPQLAYGFQSGMNRPGSEYGSDGYVKPASEEYGRIPESVYGPDGNGKPQGEEYGSGYGRRPESEYESGDHERPSEYGSGYGHRQESEYGSMYERPQSEEYGSGYGRRPDSEYGPGGNGKPQVEEYGSGYGRRPESEASEYGFGYEEPTKYGSGYGRKSETEYGSGYEKPSEYGRTAEYGSGYGRRPGSENEEDGSEYGSGYGRKESCREKREGYRGRSRYEKPIYRDDSPKRSSHGRQEGGGEFGRPSHGSRRSDDNDEDRRSKYRDGGEEGHGRKKYVGFSQNFQLIMLYGFLCKVRSFSVHGNVRFCVAFAFVMSCYLVFRFF</sequence>
<evidence type="ECO:0000256" key="2">
    <source>
        <dbReference type="SAM" id="Phobius"/>
    </source>
</evidence>
<dbReference type="EMBL" id="JAPFFI010000004">
    <property type="protein sequence ID" value="KAJ6396011.1"/>
    <property type="molecule type" value="Genomic_DNA"/>
</dbReference>
<feature type="region of interest" description="Disordered" evidence="1">
    <location>
        <begin position="68"/>
        <end position="333"/>
    </location>
</feature>
<evidence type="ECO:0000313" key="3">
    <source>
        <dbReference type="EMBL" id="KAJ6396011.1"/>
    </source>
</evidence>
<keyword evidence="2" id="KW-1133">Transmembrane helix</keyword>
<reference evidence="3" key="1">
    <citation type="submission" date="2022-10" db="EMBL/GenBank/DDBJ databases">
        <authorList>
            <person name="Hyden B.L."/>
            <person name="Feng K."/>
            <person name="Yates T."/>
            <person name="Jawdy S."/>
            <person name="Smart L.B."/>
            <person name="Muchero W."/>
        </authorList>
    </citation>
    <scope>NUCLEOTIDE SEQUENCE</scope>
    <source>
        <tissue evidence="3">Shoot tip</tissue>
    </source>
</reference>
<dbReference type="PANTHER" id="PTHR33971">
    <property type="entry name" value="OS06G0232000 PROTEIN"/>
    <property type="match status" value="1"/>
</dbReference>
<dbReference type="PANTHER" id="PTHR33971:SF1">
    <property type="entry name" value="OS02G0743600 PROTEIN"/>
    <property type="match status" value="1"/>
</dbReference>
<reference evidence="3" key="2">
    <citation type="journal article" date="2023" name="Int. J. Mol. Sci.">
        <title>De Novo Assembly and Annotation of 11 Diverse Shrub Willow (Salix) Genomes Reveals Novel Gene Organization in Sex-Linked Regions.</title>
        <authorList>
            <person name="Hyden B."/>
            <person name="Feng K."/>
            <person name="Yates T.B."/>
            <person name="Jawdy S."/>
            <person name="Cereghino C."/>
            <person name="Smart L.B."/>
            <person name="Muchero W."/>
        </authorList>
    </citation>
    <scope>NUCLEOTIDE SEQUENCE</scope>
    <source>
        <tissue evidence="3">Shoot tip</tissue>
    </source>
</reference>
<evidence type="ECO:0000256" key="1">
    <source>
        <dbReference type="SAM" id="MobiDB-lite"/>
    </source>
</evidence>
<proteinExistence type="predicted"/>
<keyword evidence="2" id="KW-0472">Membrane</keyword>
<feature type="compositionally biased region" description="Basic and acidic residues" evidence="1">
    <location>
        <begin position="312"/>
        <end position="333"/>
    </location>
</feature>
<dbReference type="Proteomes" id="UP001141253">
    <property type="component" value="Chromosome 4"/>
</dbReference>
<gene>
    <name evidence="3" type="ORF">OIU77_021119</name>
</gene>
<feature type="compositionally biased region" description="Basic and acidic residues" evidence="1">
    <location>
        <begin position="262"/>
        <end position="300"/>
    </location>
</feature>
<protein>
    <recommendedName>
        <fullName evidence="5">Glycine-rich protein</fullName>
    </recommendedName>
</protein>
<keyword evidence="4" id="KW-1185">Reference proteome</keyword>
<feature type="transmembrane region" description="Helical" evidence="2">
    <location>
        <begin position="364"/>
        <end position="382"/>
    </location>
</feature>
<evidence type="ECO:0008006" key="5">
    <source>
        <dbReference type="Google" id="ProtNLM"/>
    </source>
</evidence>
<comment type="caution">
    <text evidence="3">The sequence shown here is derived from an EMBL/GenBank/DDBJ whole genome shotgun (WGS) entry which is preliminary data.</text>
</comment>
<organism evidence="3 4">
    <name type="scientific">Salix suchowensis</name>
    <dbReference type="NCBI Taxonomy" id="1278906"/>
    <lineage>
        <taxon>Eukaryota</taxon>
        <taxon>Viridiplantae</taxon>
        <taxon>Streptophyta</taxon>
        <taxon>Embryophyta</taxon>
        <taxon>Tracheophyta</taxon>
        <taxon>Spermatophyta</taxon>
        <taxon>Magnoliopsida</taxon>
        <taxon>eudicotyledons</taxon>
        <taxon>Gunneridae</taxon>
        <taxon>Pentapetalae</taxon>
        <taxon>rosids</taxon>
        <taxon>fabids</taxon>
        <taxon>Malpighiales</taxon>
        <taxon>Salicaceae</taxon>
        <taxon>Saliceae</taxon>
        <taxon>Salix</taxon>
    </lineage>
</organism>
<dbReference type="InterPro" id="IPR038943">
    <property type="entry name" value="PLDrp1-like"/>
</dbReference>
<keyword evidence="2" id="KW-0812">Transmembrane</keyword>
<feature type="compositionally biased region" description="Basic and acidic residues" evidence="1">
    <location>
        <begin position="119"/>
        <end position="134"/>
    </location>
</feature>
<name>A0ABQ9CCW4_9ROSI</name>
<accession>A0ABQ9CCW4</accession>